<dbReference type="Pfam" id="PF18563">
    <property type="entry name" value="TubC_N"/>
    <property type="match status" value="1"/>
</dbReference>
<dbReference type="InterPro" id="IPR001242">
    <property type="entry name" value="Condensation_dom"/>
</dbReference>
<reference evidence="4" key="1">
    <citation type="submission" date="2009-05" db="EMBL/GenBank/DDBJ databases">
        <authorList>
            <person name="Harkins D.M."/>
            <person name="DeShazer D."/>
            <person name="Woods D.E."/>
            <person name="Brinkac L.M."/>
            <person name="Brown K.A."/>
            <person name="Hung G.C."/>
            <person name="Tuanyok A."/>
            <person name="Zhang B."/>
            <person name="Nierman W.C."/>
        </authorList>
    </citation>
    <scope>NUCLEOTIDE SEQUENCE [LARGE SCALE GENOMIC DNA]</scope>
    <source>
        <strain evidence="4">1710a</strain>
    </source>
</reference>
<feature type="compositionally biased region" description="Basic and acidic residues" evidence="1">
    <location>
        <begin position="266"/>
        <end position="279"/>
    </location>
</feature>
<dbReference type="AlphaFoldDB" id="A0A0E1VZG0"/>
<protein>
    <submittedName>
        <fullName evidence="4">Non-ribosomal peptide synthase</fullName>
    </submittedName>
</protein>
<dbReference type="GO" id="GO:0043041">
    <property type="term" value="P:amino acid activation for nonribosomal peptide biosynthetic process"/>
    <property type="evidence" value="ECO:0007669"/>
    <property type="project" value="TreeGrafter"/>
</dbReference>
<dbReference type="PANTHER" id="PTHR45527:SF1">
    <property type="entry name" value="FATTY ACID SYNTHASE"/>
    <property type="match status" value="1"/>
</dbReference>
<feature type="region of interest" description="Disordered" evidence="1">
    <location>
        <begin position="240"/>
        <end position="292"/>
    </location>
</feature>
<dbReference type="Pfam" id="PF00668">
    <property type="entry name" value="Condensation"/>
    <property type="match status" value="1"/>
</dbReference>
<proteinExistence type="predicted"/>
<dbReference type="InterPro" id="IPR023213">
    <property type="entry name" value="CAT-like_dom_sf"/>
</dbReference>
<dbReference type="Proteomes" id="UP000001812">
    <property type="component" value="Chromosome II"/>
</dbReference>
<evidence type="ECO:0000259" key="2">
    <source>
        <dbReference type="Pfam" id="PF00668"/>
    </source>
</evidence>
<dbReference type="HOGENOM" id="CLU_000022_27_0_4"/>
<evidence type="ECO:0000259" key="3">
    <source>
        <dbReference type="Pfam" id="PF18563"/>
    </source>
</evidence>
<dbReference type="Gene3D" id="1.10.10.1830">
    <property type="entry name" value="Non-ribosomal peptide synthase, adenylation domain"/>
    <property type="match status" value="1"/>
</dbReference>
<dbReference type="InterPro" id="IPR044894">
    <property type="entry name" value="TubC_N_sf"/>
</dbReference>
<dbReference type="GO" id="GO:0031177">
    <property type="term" value="F:phosphopantetheine binding"/>
    <property type="evidence" value="ECO:0007669"/>
    <property type="project" value="TreeGrafter"/>
</dbReference>
<feature type="compositionally biased region" description="Basic and acidic residues" evidence="1">
    <location>
        <begin position="240"/>
        <end position="252"/>
    </location>
</feature>
<dbReference type="InterPro" id="IPR041464">
    <property type="entry name" value="TubC_N"/>
</dbReference>
<dbReference type="GO" id="GO:0005737">
    <property type="term" value="C:cytoplasm"/>
    <property type="evidence" value="ECO:0007669"/>
    <property type="project" value="TreeGrafter"/>
</dbReference>
<dbReference type="EMBL" id="CM000833">
    <property type="protein sequence ID" value="EET05426.1"/>
    <property type="molecule type" value="Genomic_DNA"/>
</dbReference>
<evidence type="ECO:0000256" key="1">
    <source>
        <dbReference type="SAM" id="MobiDB-lite"/>
    </source>
</evidence>
<dbReference type="Gene3D" id="3.30.559.10">
    <property type="entry name" value="Chloramphenicol acetyltransferase-like domain"/>
    <property type="match status" value="1"/>
</dbReference>
<dbReference type="GO" id="GO:0003824">
    <property type="term" value="F:catalytic activity"/>
    <property type="evidence" value="ECO:0007669"/>
    <property type="project" value="InterPro"/>
</dbReference>
<organism evidence="4">
    <name type="scientific">Burkholderia pseudomallei 1710a</name>
    <dbReference type="NCBI Taxonomy" id="320371"/>
    <lineage>
        <taxon>Bacteria</taxon>
        <taxon>Pseudomonadati</taxon>
        <taxon>Pseudomonadota</taxon>
        <taxon>Betaproteobacteria</taxon>
        <taxon>Burkholderiales</taxon>
        <taxon>Burkholderiaceae</taxon>
        <taxon>Burkholderia</taxon>
        <taxon>pseudomallei group</taxon>
    </lineage>
</organism>
<gene>
    <name evidence="4" type="ORF">BURPS1710A_A1475</name>
</gene>
<dbReference type="PANTHER" id="PTHR45527">
    <property type="entry name" value="NONRIBOSOMAL PEPTIDE SYNTHETASE"/>
    <property type="match status" value="1"/>
</dbReference>
<sequence>MNVNSLLDLLQRKNIRIHVDRDELVVRAPRGALNAELTQALKKSKAELIDVLRRRGAQASPDPVRITPAQLTLVALSQESIDALMTKVEGGAANVQDIYPLAPLQEGILFHHLMSGESDPYVLSGVLAFRGREVMERFVSALQQVIDRHDILRTGFFWEGLEQPVQVVQRRATLPVSVVELDAREGDIVRQLEARFDSRGYRDGREPRAVDARSRGLRRRARTLGGARAVSPSVDRSYDARACDRGGARDRAGPSGGLAAAGAVPEFRRAGEAGGERGGPRGVLQGEAGGHR</sequence>
<dbReference type="SUPFAM" id="SSF52777">
    <property type="entry name" value="CoA-dependent acyltransferases"/>
    <property type="match status" value="1"/>
</dbReference>
<name>A0A0E1VZG0_BURPE</name>
<accession>A0A0E1VZG0</accession>
<feature type="domain" description="Condensation" evidence="2">
    <location>
        <begin position="95"/>
        <end position="183"/>
    </location>
</feature>
<dbReference type="GO" id="GO:0044550">
    <property type="term" value="P:secondary metabolite biosynthetic process"/>
    <property type="evidence" value="ECO:0007669"/>
    <property type="project" value="TreeGrafter"/>
</dbReference>
<evidence type="ECO:0000313" key="4">
    <source>
        <dbReference type="EMBL" id="EET05426.1"/>
    </source>
</evidence>
<feature type="domain" description="TubC N-terminal docking" evidence="3">
    <location>
        <begin position="3"/>
        <end position="53"/>
    </location>
</feature>